<feature type="signal peptide" evidence="1">
    <location>
        <begin position="1"/>
        <end position="23"/>
    </location>
</feature>
<keyword evidence="3" id="KW-1185">Reference proteome</keyword>
<dbReference type="AlphaFoldDB" id="A0A553N9S3"/>
<gene>
    <name evidence="2" type="ORF">TCAL_13446</name>
</gene>
<organism evidence="2 3">
    <name type="scientific">Tigriopus californicus</name>
    <name type="common">Marine copepod</name>
    <dbReference type="NCBI Taxonomy" id="6832"/>
    <lineage>
        <taxon>Eukaryota</taxon>
        <taxon>Metazoa</taxon>
        <taxon>Ecdysozoa</taxon>
        <taxon>Arthropoda</taxon>
        <taxon>Crustacea</taxon>
        <taxon>Multicrustacea</taxon>
        <taxon>Hexanauplia</taxon>
        <taxon>Copepoda</taxon>
        <taxon>Harpacticoida</taxon>
        <taxon>Harpacticidae</taxon>
        <taxon>Tigriopus</taxon>
    </lineage>
</organism>
<protein>
    <submittedName>
        <fullName evidence="2">Uncharacterized protein</fullName>
    </submittedName>
</protein>
<dbReference type="EMBL" id="VCGU01000459">
    <property type="protein sequence ID" value="TRY62192.1"/>
    <property type="molecule type" value="Genomic_DNA"/>
</dbReference>
<comment type="caution">
    <text evidence="2">The sequence shown here is derived from an EMBL/GenBank/DDBJ whole genome shotgun (WGS) entry which is preliminary data.</text>
</comment>
<keyword evidence="1" id="KW-0732">Signal</keyword>
<evidence type="ECO:0000313" key="3">
    <source>
        <dbReference type="Proteomes" id="UP000318571"/>
    </source>
</evidence>
<proteinExistence type="predicted"/>
<feature type="chain" id="PRO_5022202453" evidence="1">
    <location>
        <begin position="24"/>
        <end position="320"/>
    </location>
</feature>
<accession>A0A553N9S3</accession>
<sequence>MKVFWNNLTFVALLSFSVESRTAKGPMNIFNLIVNSTQGMYPKLTSQDGIAGKGKMTSASRGSRCMQKVIMEDAIEYQERLQCTMVSEQSCSITFKTVFKAKTVNECQEYFKKTCIIEFEPVVHYKRVQFCRDFPIHQCSQSNQIEGGSGNDTCIEDHVEFCMIEEPEPFASCPRHIHDQCSTSKNSPTSESVCLRNHLKLGNCQLKKRSSHASPRLNHKMISPRCRKVPQHICLSDSCSRAQKRTCKFRLKKIVIDVPQETCTLLPLERCGPATKVLPSLQAQEHCINTPKEICQPASLMPKRRIKLPRVRRWCEDRRA</sequence>
<dbReference type="Proteomes" id="UP000318571">
    <property type="component" value="Chromosome 8"/>
</dbReference>
<evidence type="ECO:0000313" key="2">
    <source>
        <dbReference type="EMBL" id="TRY62192.1"/>
    </source>
</evidence>
<reference evidence="2 3" key="1">
    <citation type="journal article" date="2018" name="Nat. Ecol. Evol.">
        <title>Genomic signatures of mitonuclear coevolution across populations of Tigriopus californicus.</title>
        <authorList>
            <person name="Barreto F.S."/>
            <person name="Watson E.T."/>
            <person name="Lima T.G."/>
            <person name="Willett C.S."/>
            <person name="Edmands S."/>
            <person name="Li W."/>
            <person name="Burton R.S."/>
        </authorList>
    </citation>
    <scope>NUCLEOTIDE SEQUENCE [LARGE SCALE GENOMIC DNA]</scope>
    <source>
        <strain evidence="2 3">San Diego</strain>
    </source>
</reference>
<name>A0A553N9S3_TIGCA</name>
<evidence type="ECO:0000256" key="1">
    <source>
        <dbReference type="SAM" id="SignalP"/>
    </source>
</evidence>